<evidence type="ECO:0000256" key="4">
    <source>
        <dbReference type="PIRSR" id="PIRSR000097-3"/>
    </source>
</evidence>
<keyword evidence="7" id="KW-1185">Reference proteome</keyword>
<dbReference type="InterPro" id="IPR036812">
    <property type="entry name" value="NAD(P)_OxRdtase_dom_sf"/>
</dbReference>
<evidence type="ECO:0000259" key="5">
    <source>
        <dbReference type="Pfam" id="PF00248"/>
    </source>
</evidence>
<dbReference type="AlphaFoldDB" id="A0A395NMW2"/>
<comment type="caution">
    <text evidence="6">The sequence shown here is derived from an EMBL/GenBank/DDBJ whole genome shotgun (WGS) entry which is preliminary data.</text>
</comment>
<feature type="site" description="Lowers pKa of active site Tyr" evidence="4">
    <location>
        <position position="76"/>
    </location>
</feature>
<feature type="domain" description="NADP-dependent oxidoreductase" evidence="5">
    <location>
        <begin position="18"/>
        <end position="281"/>
    </location>
</feature>
<dbReference type="OrthoDB" id="416253at2759"/>
<proteinExistence type="predicted"/>
<dbReference type="PROSITE" id="PS00062">
    <property type="entry name" value="ALDOKETO_REDUCTASE_2"/>
    <property type="match status" value="1"/>
</dbReference>
<organism evidence="6 7">
    <name type="scientific">Trichoderma arundinaceum</name>
    <dbReference type="NCBI Taxonomy" id="490622"/>
    <lineage>
        <taxon>Eukaryota</taxon>
        <taxon>Fungi</taxon>
        <taxon>Dikarya</taxon>
        <taxon>Ascomycota</taxon>
        <taxon>Pezizomycotina</taxon>
        <taxon>Sordariomycetes</taxon>
        <taxon>Hypocreomycetidae</taxon>
        <taxon>Hypocreales</taxon>
        <taxon>Hypocreaceae</taxon>
        <taxon>Trichoderma</taxon>
    </lineage>
</organism>
<dbReference type="InterPro" id="IPR023210">
    <property type="entry name" value="NADP_OxRdtase_dom"/>
</dbReference>
<sequence>MPLETQFTLNTGSIIPAVGFGTWQARPGQVEHAVEIALRVGYRHIDCAAIYRNEVEVGQGIRASGIPREEIFITGKLWNTKHAPEDVESALDKTLKDLGTAYLDMFLMHWPVAFKPGDDWFPLDDTGVFQLSKIDPVATYLAMEALLQTGKVRAIGVSNFTINRLQDLIAKTKIMPAVNQIEAHPYLQQRQLFDFCKSKGILIAAYSPLGNNQTGEARTVDDPIVAKLGQALDLDIGQVLYSWGVQRGTVVLPKSITPSRIKSNLQVKQLPQNAFDELNALERNKRYNWQSQWGFDIFQEIGEEEIKRIAKEAGPENIKRFAK</sequence>
<dbReference type="InterPro" id="IPR018170">
    <property type="entry name" value="Aldo/ket_reductase_CS"/>
</dbReference>
<dbReference type="PIRSF" id="PIRSF000097">
    <property type="entry name" value="AKR"/>
    <property type="match status" value="1"/>
</dbReference>
<dbReference type="PRINTS" id="PR00069">
    <property type="entry name" value="ALDKETRDTASE"/>
</dbReference>
<name>A0A395NMW2_TRIAR</name>
<dbReference type="GO" id="GO:0016616">
    <property type="term" value="F:oxidoreductase activity, acting on the CH-OH group of donors, NAD or NADP as acceptor"/>
    <property type="evidence" value="ECO:0007669"/>
    <property type="project" value="UniProtKB-ARBA"/>
</dbReference>
<gene>
    <name evidence="6" type="ORF">TARUN_4839</name>
</gene>
<dbReference type="Pfam" id="PF00248">
    <property type="entry name" value="Aldo_ket_red"/>
    <property type="match status" value="1"/>
</dbReference>
<dbReference type="Gene3D" id="3.20.20.100">
    <property type="entry name" value="NADP-dependent oxidoreductase domain"/>
    <property type="match status" value="1"/>
</dbReference>
<dbReference type="InterPro" id="IPR020471">
    <property type="entry name" value="AKR"/>
</dbReference>
<evidence type="ECO:0000256" key="2">
    <source>
        <dbReference type="PIRSR" id="PIRSR000097-1"/>
    </source>
</evidence>
<dbReference type="EMBL" id="PXOA01000282">
    <property type="protein sequence ID" value="RFU77422.1"/>
    <property type="molecule type" value="Genomic_DNA"/>
</dbReference>
<evidence type="ECO:0000313" key="6">
    <source>
        <dbReference type="EMBL" id="RFU77422.1"/>
    </source>
</evidence>
<accession>A0A395NMW2</accession>
<dbReference type="PANTHER" id="PTHR11732">
    <property type="entry name" value="ALDO/KETO REDUCTASE"/>
    <property type="match status" value="1"/>
</dbReference>
<reference evidence="6 7" key="1">
    <citation type="journal article" date="2018" name="PLoS Pathog.">
        <title>Evolution of structural diversity of trichothecenes, a family of toxins produced by plant pathogenic and entomopathogenic fungi.</title>
        <authorList>
            <person name="Proctor R.H."/>
            <person name="McCormick S.P."/>
            <person name="Kim H.S."/>
            <person name="Cardoza R.E."/>
            <person name="Stanley A.M."/>
            <person name="Lindo L."/>
            <person name="Kelly A."/>
            <person name="Brown D.W."/>
            <person name="Lee T."/>
            <person name="Vaughan M.M."/>
            <person name="Alexander N.J."/>
            <person name="Busman M."/>
            <person name="Gutierrez S."/>
        </authorList>
    </citation>
    <scope>NUCLEOTIDE SEQUENCE [LARGE SCALE GENOMIC DNA]</scope>
    <source>
        <strain evidence="6 7">IBT 40837</strain>
    </source>
</reference>
<dbReference type="PROSITE" id="PS00063">
    <property type="entry name" value="ALDOKETO_REDUCTASE_3"/>
    <property type="match status" value="1"/>
</dbReference>
<feature type="binding site" evidence="3">
    <location>
        <position position="109"/>
    </location>
    <ligand>
        <name>substrate</name>
    </ligand>
</feature>
<dbReference type="PROSITE" id="PS00798">
    <property type="entry name" value="ALDOKETO_REDUCTASE_1"/>
    <property type="match status" value="1"/>
</dbReference>
<feature type="active site" description="Proton donor" evidence="2">
    <location>
        <position position="51"/>
    </location>
</feature>
<dbReference type="FunFam" id="3.20.20.100:FF:000002">
    <property type="entry name" value="2,5-diketo-D-gluconic acid reductase A"/>
    <property type="match status" value="1"/>
</dbReference>
<dbReference type="Proteomes" id="UP000266272">
    <property type="component" value="Unassembled WGS sequence"/>
</dbReference>
<evidence type="ECO:0000256" key="1">
    <source>
        <dbReference type="ARBA" id="ARBA00023002"/>
    </source>
</evidence>
<protein>
    <submittedName>
        <fullName evidence="6">Gcy</fullName>
    </submittedName>
</protein>
<dbReference type="SUPFAM" id="SSF51430">
    <property type="entry name" value="NAD(P)-linked oxidoreductase"/>
    <property type="match status" value="1"/>
</dbReference>
<evidence type="ECO:0000256" key="3">
    <source>
        <dbReference type="PIRSR" id="PIRSR000097-2"/>
    </source>
</evidence>
<dbReference type="STRING" id="490622.A0A395NMW2"/>
<keyword evidence="1" id="KW-0560">Oxidoreductase</keyword>
<evidence type="ECO:0000313" key="7">
    <source>
        <dbReference type="Proteomes" id="UP000266272"/>
    </source>
</evidence>